<dbReference type="PANTHER" id="PTHR23024:SF544">
    <property type="entry name" value="CARBOXYLESTERASE 1-RELATED"/>
    <property type="match status" value="1"/>
</dbReference>
<feature type="active site" evidence="2">
    <location>
        <position position="491"/>
    </location>
</feature>
<feature type="region of interest" description="Disordered" evidence="3">
    <location>
        <begin position="267"/>
        <end position="289"/>
    </location>
</feature>
<dbReference type="SMART" id="SM00979">
    <property type="entry name" value="TIFY"/>
    <property type="match status" value="1"/>
</dbReference>
<dbReference type="InterPro" id="IPR018467">
    <property type="entry name" value="CCT_CS"/>
</dbReference>
<feature type="domain" description="Tify" evidence="4">
    <location>
        <begin position="154"/>
        <end position="189"/>
    </location>
</feature>
<dbReference type="PANTHER" id="PTHR23024">
    <property type="entry name" value="ARYLACETAMIDE DEACETYLASE"/>
    <property type="match status" value="1"/>
</dbReference>
<dbReference type="Pfam" id="PF06200">
    <property type="entry name" value="tify"/>
    <property type="match status" value="1"/>
</dbReference>
<dbReference type="PROSITE" id="PS01174">
    <property type="entry name" value="LIPASE_GDXG_SER"/>
    <property type="match status" value="1"/>
</dbReference>
<accession>A0ABQ8CGR6</accession>
<gene>
    <name evidence="5" type="ORF">HID58_030737</name>
</gene>
<dbReference type="EMBL" id="JAGKQM010000008">
    <property type="protein sequence ID" value="KAH0916291.1"/>
    <property type="molecule type" value="Genomic_DNA"/>
</dbReference>
<comment type="similarity">
    <text evidence="1">Belongs to the 'GDXG' lipolytic enzyme family.</text>
</comment>
<dbReference type="Gene3D" id="3.40.50.1820">
    <property type="entry name" value="alpha/beta hydrolase"/>
    <property type="match status" value="1"/>
</dbReference>
<protein>
    <recommendedName>
        <fullName evidence="4">Tify domain-containing protein</fullName>
    </recommendedName>
</protein>
<dbReference type="Pfam" id="PF07859">
    <property type="entry name" value="Abhydrolase_3"/>
    <property type="match status" value="1"/>
</dbReference>
<dbReference type="SUPFAM" id="SSF53474">
    <property type="entry name" value="alpha/beta-Hydrolases"/>
    <property type="match status" value="1"/>
</dbReference>
<name>A0ABQ8CGR6_BRANA</name>
<dbReference type="InterPro" id="IPR013094">
    <property type="entry name" value="AB_hydrolase_3"/>
</dbReference>
<evidence type="ECO:0000313" key="5">
    <source>
        <dbReference type="EMBL" id="KAH0916291.1"/>
    </source>
</evidence>
<feature type="compositionally biased region" description="Polar residues" evidence="3">
    <location>
        <begin position="280"/>
        <end position="289"/>
    </location>
</feature>
<organism evidence="5 6">
    <name type="scientific">Brassica napus</name>
    <name type="common">Rape</name>
    <dbReference type="NCBI Taxonomy" id="3708"/>
    <lineage>
        <taxon>Eukaryota</taxon>
        <taxon>Viridiplantae</taxon>
        <taxon>Streptophyta</taxon>
        <taxon>Embryophyta</taxon>
        <taxon>Tracheophyta</taxon>
        <taxon>Spermatophyta</taxon>
        <taxon>Magnoliopsida</taxon>
        <taxon>eudicotyledons</taxon>
        <taxon>Gunneridae</taxon>
        <taxon>Pentapetalae</taxon>
        <taxon>rosids</taxon>
        <taxon>malvids</taxon>
        <taxon>Brassicales</taxon>
        <taxon>Brassicaceae</taxon>
        <taxon>Brassiceae</taxon>
        <taxon>Brassica</taxon>
    </lineage>
</organism>
<dbReference type="InterPro" id="IPR029058">
    <property type="entry name" value="AB_hydrolase_fold"/>
</dbReference>
<dbReference type="PROSITE" id="PS51320">
    <property type="entry name" value="TIFY"/>
    <property type="match status" value="1"/>
</dbReference>
<evidence type="ECO:0000256" key="2">
    <source>
        <dbReference type="PROSITE-ProRule" id="PRU10038"/>
    </source>
</evidence>
<proteinExistence type="inferred from homology"/>
<dbReference type="Proteomes" id="UP000824890">
    <property type="component" value="Unassembled WGS sequence"/>
</dbReference>
<keyword evidence="6" id="KW-1185">Reference proteome</keyword>
<evidence type="ECO:0000313" key="6">
    <source>
        <dbReference type="Proteomes" id="UP000824890"/>
    </source>
</evidence>
<evidence type="ECO:0000256" key="3">
    <source>
        <dbReference type="SAM" id="MobiDB-lite"/>
    </source>
</evidence>
<dbReference type="InterPro" id="IPR010399">
    <property type="entry name" value="Tify_dom"/>
</dbReference>
<evidence type="ECO:0000256" key="1">
    <source>
        <dbReference type="ARBA" id="ARBA00010515"/>
    </source>
</evidence>
<sequence length="647" mass="72077">MMSSSMECSDSAAARRFSRKPSFSLTCSRLSQYLKENGSFGDLSLGMSCKPEVNESNLLTGTKQRNRFLTSTYSRDLTIYLDHIFAGNSRQPTTTMSLFPCEAAPMETVQDVKPKNLFPRQPSFSSSSSSLPKKEEVLKMTQTTTTRYVLSVKPEPQTAPLTIFYNGEVIVFNDFSAEKAKEVMDLASKGTANSFTGFTSTVNLPKNQTKVRTNIAPTSNQVPHLMKPAAQEPILSSSAAMACELPIARRASLHRFLAKRKDRVTSKAPYQLSDPAKASSKPQTGDNNTTSWLGRLSCVGVTNPQKTLYKINYPSTTSIKRPMDSDQELAYDYSPRFRVYKNGQIQRLVTETFVPSSLTPQNGVVSKDAVYSPEKNLSLRIYLPHQTLETSEANKKKKKLPLLIYFHGGAFIMETAFSPAYNTFLTSTVSAAGCIAFSVDYRRAPEHPIPIPYEDSWDAVKWIFTHVAGSGPEDLVNDHADFRRVFVAGDSAGANIAHHMAIRAGEENGSIKISGMTLFHPFFFSKAILEEQEDGVRRYMEGIWEIVCPNSEKGVEDPWINVVGSDLSGLECRRVLVMVAGKDLLAREGRVYAEKLEECGWGGRVEVVETEDEDHVFHIRIPDSDNARLLVQRFAEFLRQVCCDDNV</sequence>
<reference evidence="5 6" key="1">
    <citation type="submission" date="2021-05" db="EMBL/GenBank/DDBJ databases">
        <title>Genome Assembly of Synthetic Allotetraploid Brassica napus Reveals Homoeologous Exchanges between Subgenomes.</title>
        <authorList>
            <person name="Davis J.T."/>
        </authorList>
    </citation>
    <scope>NUCLEOTIDE SEQUENCE [LARGE SCALE GENOMIC DNA]</scope>
    <source>
        <strain evidence="6">cv. Da-Ae</strain>
        <tissue evidence="5">Seedling</tissue>
    </source>
</reference>
<evidence type="ECO:0000259" key="4">
    <source>
        <dbReference type="PROSITE" id="PS51320"/>
    </source>
</evidence>
<dbReference type="InterPro" id="IPR050466">
    <property type="entry name" value="Carboxylest/Gibb_receptor"/>
</dbReference>
<dbReference type="InterPro" id="IPR033140">
    <property type="entry name" value="Lipase_GDXG_put_SER_AS"/>
</dbReference>
<dbReference type="Pfam" id="PF09425">
    <property type="entry name" value="Jas_motif"/>
    <property type="match status" value="1"/>
</dbReference>
<comment type="caution">
    <text evidence="5">The sequence shown here is derived from an EMBL/GenBank/DDBJ whole genome shotgun (WGS) entry which is preliminary data.</text>
</comment>